<dbReference type="InterPro" id="IPR025668">
    <property type="entry name" value="Tnp_DDE_dom"/>
</dbReference>
<organism evidence="2">
    <name type="scientific">marine metagenome</name>
    <dbReference type="NCBI Taxonomy" id="408172"/>
    <lineage>
        <taxon>unclassified sequences</taxon>
        <taxon>metagenomes</taxon>
        <taxon>ecological metagenomes</taxon>
    </lineage>
</organism>
<accession>A0A382E563</accession>
<dbReference type="InterPro" id="IPR047960">
    <property type="entry name" value="Transpos_IS1380"/>
</dbReference>
<dbReference type="AlphaFoldDB" id="A0A382E563"/>
<protein>
    <recommendedName>
        <fullName evidence="1">Transposase DDE domain-containing protein</fullName>
    </recommendedName>
</protein>
<gene>
    <name evidence="2" type="ORF">METZ01_LOCUS197985</name>
</gene>
<dbReference type="NCBIfam" id="NF033539">
    <property type="entry name" value="transpos_IS1380"/>
    <property type="match status" value="1"/>
</dbReference>
<dbReference type="EMBL" id="UINC01042461">
    <property type="protein sequence ID" value="SVB45131.1"/>
    <property type="molecule type" value="Genomic_DNA"/>
</dbReference>
<dbReference type="Pfam" id="PF13701">
    <property type="entry name" value="DDE_Tnp_1_4"/>
    <property type="match status" value="1"/>
</dbReference>
<name>A0A382E563_9ZZZZ</name>
<feature type="domain" description="Transposase DDE" evidence="1">
    <location>
        <begin position="20"/>
        <end position="463"/>
    </location>
</feature>
<evidence type="ECO:0000259" key="1">
    <source>
        <dbReference type="Pfam" id="PF13701"/>
    </source>
</evidence>
<sequence length="472" mass="53756">MKTRNIITQPIPEQLRFPASNGLTIRADFNGGVLSTDLGPLILGGVDRQIQLTHQMAEAFNDPRHPCYIGHRLTDLMAQRVYQIACGYEDANDANALRKDPLFKMGVGRTPLEEDQDLASAATFSRLENAATSRDLYRLAQVFVDQFIGSYSKVPEVLVLDMDHSEDETHGQQEFSFYNHHYRSHCYLPLFLFEGLSGKFITAVLRSGKRPKGNENAMIIKRVLKRLRDAWPETRIILRGDGHFSNPELMQLALDDPYTDFIFGMTGNSVLAKLAAPYIDAAGKIYQLRCRHAKQAGQTIPKRTRTYHEVEYAAQSWPEAFRVILKAEVMSLGDKPRFVVTSLDLPSPEIVYRDLYCARGQDENYIKQIKNDLASDRTSDHSFLANHLRLYFSCAAYVLHHTLRTVILQHTELSNAQPNTVMLRLFKLAVRVVQYKDRIKLQLPSQCPVKSLLHRVTEILYQVRPPPLLKTA</sequence>
<reference evidence="2" key="1">
    <citation type="submission" date="2018-05" db="EMBL/GenBank/DDBJ databases">
        <authorList>
            <person name="Lanie J.A."/>
            <person name="Ng W.-L."/>
            <person name="Kazmierczak K.M."/>
            <person name="Andrzejewski T.M."/>
            <person name="Davidsen T.M."/>
            <person name="Wayne K.J."/>
            <person name="Tettelin H."/>
            <person name="Glass J.I."/>
            <person name="Rusch D."/>
            <person name="Podicherti R."/>
            <person name="Tsui H.-C.T."/>
            <person name="Winkler M.E."/>
        </authorList>
    </citation>
    <scope>NUCLEOTIDE SEQUENCE</scope>
</reference>
<evidence type="ECO:0000313" key="2">
    <source>
        <dbReference type="EMBL" id="SVB45131.1"/>
    </source>
</evidence>
<proteinExistence type="predicted"/>